<evidence type="ECO:0000313" key="1">
    <source>
        <dbReference type="EnsemblPlants" id="Bo9g176570.1"/>
    </source>
</evidence>
<dbReference type="EnsemblPlants" id="Bo9g176570.1">
    <property type="protein sequence ID" value="Bo9g176570.1"/>
    <property type="gene ID" value="Bo9g176570"/>
</dbReference>
<dbReference type="HOGENOM" id="CLU_2416365_0_0_1"/>
<keyword evidence="2" id="KW-1185">Reference proteome</keyword>
<organism evidence="1 2">
    <name type="scientific">Brassica oleracea var. oleracea</name>
    <dbReference type="NCBI Taxonomy" id="109376"/>
    <lineage>
        <taxon>Eukaryota</taxon>
        <taxon>Viridiplantae</taxon>
        <taxon>Streptophyta</taxon>
        <taxon>Embryophyta</taxon>
        <taxon>Tracheophyta</taxon>
        <taxon>Spermatophyta</taxon>
        <taxon>Magnoliopsida</taxon>
        <taxon>eudicotyledons</taxon>
        <taxon>Gunneridae</taxon>
        <taxon>Pentapetalae</taxon>
        <taxon>rosids</taxon>
        <taxon>malvids</taxon>
        <taxon>Brassicales</taxon>
        <taxon>Brassicaceae</taxon>
        <taxon>Brassiceae</taxon>
        <taxon>Brassica</taxon>
    </lineage>
</organism>
<proteinExistence type="predicted"/>
<sequence>MEWRVGETLAAEEDIIDGRAWVARAVVSERVIKEALSDVQQELLAESQFRQIMLMGGHTFWVMFAHQLLARQLVARNDAKSMSFGGGLQGSP</sequence>
<reference evidence="1" key="2">
    <citation type="submission" date="2015-03" db="UniProtKB">
        <authorList>
            <consortium name="EnsemblPlants"/>
        </authorList>
    </citation>
    <scope>IDENTIFICATION</scope>
</reference>
<dbReference type="Proteomes" id="UP000032141">
    <property type="component" value="Chromosome C9"/>
</dbReference>
<evidence type="ECO:0000313" key="2">
    <source>
        <dbReference type="Proteomes" id="UP000032141"/>
    </source>
</evidence>
<dbReference type="AlphaFoldDB" id="A0A0D3EHG2"/>
<dbReference type="Gramene" id="Bo9g176570.1">
    <property type="protein sequence ID" value="Bo9g176570.1"/>
    <property type="gene ID" value="Bo9g176570"/>
</dbReference>
<name>A0A0D3EHG2_BRAOL</name>
<accession>A0A0D3EHG2</accession>
<reference evidence="1 2" key="1">
    <citation type="journal article" date="2014" name="Genome Biol.">
        <title>Transcriptome and methylome profiling reveals relics of genome dominance in the mesopolyploid Brassica oleracea.</title>
        <authorList>
            <person name="Parkin I.A."/>
            <person name="Koh C."/>
            <person name="Tang H."/>
            <person name="Robinson S.J."/>
            <person name="Kagale S."/>
            <person name="Clarke W.E."/>
            <person name="Town C.D."/>
            <person name="Nixon J."/>
            <person name="Krishnakumar V."/>
            <person name="Bidwell S.L."/>
            <person name="Denoeud F."/>
            <person name="Belcram H."/>
            <person name="Links M.G."/>
            <person name="Just J."/>
            <person name="Clarke C."/>
            <person name="Bender T."/>
            <person name="Huebert T."/>
            <person name="Mason A.S."/>
            <person name="Pires J.C."/>
            <person name="Barker G."/>
            <person name="Moore J."/>
            <person name="Walley P.G."/>
            <person name="Manoli S."/>
            <person name="Batley J."/>
            <person name="Edwards D."/>
            <person name="Nelson M.N."/>
            <person name="Wang X."/>
            <person name="Paterson A.H."/>
            <person name="King G."/>
            <person name="Bancroft I."/>
            <person name="Chalhoub B."/>
            <person name="Sharpe A.G."/>
        </authorList>
    </citation>
    <scope>NUCLEOTIDE SEQUENCE</scope>
    <source>
        <strain evidence="1 2">cv. TO1000</strain>
    </source>
</reference>
<protein>
    <submittedName>
        <fullName evidence="1">Uncharacterized protein</fullName>
    </submittedName>
</protein>